<dbReference type="Proteomes" id="UP000019478">
    <property type="component" value="Unassembled WGS sequence"/>
</dbReference>
<dbReference type="RefSeq" id="XP_007735079.1">
    <property type="nucleotide sequence ID" value="XM_007736889.1"/>
</dbReference>
<organism evidence="3 4">
    <name type="scientific">Capronia epimyces CBS 606.96</name>
    <dbReference type="NCBI Taxonomy" id="1182542"/>
    <lineage>
        <taxon>Eukaryota</taxon>
        <taxon>Fungi</taxon>
        <taxon>Dikarya</taxon>
        <taxon>Ascomycota</taxon>
        <taxon>Pezizomycotina</taxon>
        <taxon>Eurotiomycetes</taxon>
        <taxon>Chaetothyriomycetidae</taxon>
        <taxon>Chaetothyriales</taxon>
        <taxon>Herpotrichiellaceae</taxon>
        <taxon>Capronia</taxon>
    </lineage>
</organism>
<keyword evidence="2" id="KW-0472">Membrane</keyword>
<dbReference type="GeneID" id="19170879"/>
<dbReference type="eggNOG" id="ENOG502QWIR">
    <property type="taxonomic scope" value="Eukaryota"/>
</dbReference>
<feature type="transmembrane region" description="Helical" evidence="2">
    <location>
        <begin position="175"/>
        <end position="200"/>
    </location>
</feature>
<name>W9Y151_9EURO</name>
<feature type="transmembrane region" description="Helical" evidence="2">
    <location>
        <begin position="130"/>
        <end position="155"/>
    </location>
</feature>
<keyword evidence="2" id="KW-1133">Transmembrane helix</keyword>
<protein>
    <recommendedName>
        <fullName evidence="5">Integral membrane protein</fullName>
    </recommendedName>
</protein>
<feature type="compositionally biased region" description="Basic and acidic residues" evidence="1">
    <location>
        <begin position="47"/>
        <end position="62"/>
    </location>
</feature>
<feature type="transmembrane region" description="Helical" evidence="2">
    <location>
        <begin position="330"/>
        <end position="350"/>
    </location>
</feature>
<evidence type="ECO:0000256" key="1">
    <source>
        <dbReference type="SAM" id="MobiDB-lite"/>
    </source>
</evidence>
<evidence type="ECO:0000256" key="2">
    <source>
        <dbReference type="SAM" id="Phobius"/>
    </source>
</evidence>
<feature type="region of interest" description="Disordered" evidence="1">
    <location>
        <begin position="47"/>
        <end position="81"/>
    </location>
</feature>
<keyword evidence="4" id="KW-1185">Reference proteome</keyword>
<evidence type="ECO:0008006" key="5">
    <source>
        <dbReference type="Google" id="ProtNLM"/>
    </source>
</evidence>
<evidence type="ECO:0000313" key="3">
    <source>
        <dbReference type="EMBL" id="EXJ82956.1"/>
    </source>
</evidence>
<proteinExistence type="predicted"/>
<accession>W9Y151</accession>
<feature type="transmembrane region" description="Helical" evidence="2">
    <location>
        <begin position="370"/>
        <end position="390"/>
    </location>
</feature>
<feature type="transmembrane region" description="Helical" evidence="2">
    <location>
        <begin position="290"/>
        <end position="310"/>
    </location>
</feature>
<dbReference type="STRING" id="1182542.W9Y151"/>
<feature type="transmembrane region" description="Helical" evidence="2">
    <location>
        <begin position="396"/>
        <end position="415"/>
    </location>
</feature>
<sequence>MPARNRHFHRHEPFQHDHRVTLERAEGPVGWFNPTRAHFLYPIRSQEKEGTDKPHESDDSIHDSNQNLERGPEPTQPAKSVRLLWRSRDNRKGRHALLVQKPGPGEEAPFLAPRRTSDPREVLKNIKRTFTYYPFWDISWLVAFIFTWGSVVWVLNGFFAWLPLEAPSTEFPTEILYGGGITAFIGAIIFFETGSILLIFEAINANNTGCFGWAVDQLIDEEHERRHKLRLVASQRHCRHHHQNRHNFVGKGAEGGGPGVGLEEEKSAQEQHWQWFPSWHDLHTHYIHELGFIAGMAQLFGATVFGVSGFTALPGINNHLTPQSALNGAYWIPQVIGGSGFIVSSTLYLLETQQTWYKPAFHILGWHIAFWNLIGAVGFTLCGALGMAYGNSGAQYQASLATFWGSWAFLIGSYLQLYESLDKHPVEETTKTDLEPKQ</sequence>
<dbReference type="HOGENOM" id="CLU_027441_0_0_1"/>
<comment type="caution">
    <text evidence="3">The sequence shown here is derived from an EMBL/GenBank/DDBJ whole genome shotgun (WGS) entry which is preliminary data.</text>
</comment>
<reference evidence="3 4" key="1">
    <citation type="submission" date="2013-03" db="EMBL/GenBank/DDBJ databases">
        <title>The Genome Sequence of Capronia epimyces CBS 606.96.</title>
        <authorList>
            <consortium name="The Broad Institute Genomics Platform"/>
            <person name="Cuomo C."/>
            <person name="de Hoog S."/>
            <person name="Gorbushina A."/>
            <person name="Walker B."/>
            <person name="Young S.K."/>
            <person name="Zeng Q."/>
            <person name="Gargeya S."/>
            <person name="Fitzgerald M."/>
            <person name="Haas B."/>
            <person name="Abouelleil A."/>
            <person name="Allen A.W."/>
            <person name="Alvarado L."/>
            <person name="Arachchi H.M."/>
            <person name="Berlin A.M."/>
            <person name="Chapman S.B."/>
            <person name="Gainer-Dewar J."/>
            <person name="Goldberg J."/>
            <person name="Griggs A."/>
            <person name="Gujja S."/>
            <person name="Hansen M."/>
            <person name="Howarth C."/>
            <person name="Imamovic A."/>
            <person name="Ireland A."/>
            <person name="Larimer J."/>
            <person name="McCowan C."/>
            <person name="Murphy C."/>
            <person name="Pearson M."/>
            <person name="Poon T.W."/>
            <person name="Priest M."/>
            <person name="Roberts A."/>
            <person name="Saif S."/>
            <person name="Shea T."/>
            <person name="Sisk P."/>
            <person name="Sykes S."/>
            <person name="Wortman J."/>
            <person name="Nusbaum C."/>
            <person name="Birren B."/>
        </authorList>
    </citation>
    <scope>NUCLEOTIDE SEQUENCE [LARGE SCALE GENOMIC DNA]</scope>
    <source>
        <strain evidence="3 4">CBS 606.96</strain>
    </source>
</reference>
<dbReference type="EMBL" id="AMGY01000005">
    <property type="protein sequence ID" value="EXJ82956.1"/>
    <property type="molecule type" value="Genomic_DNA"/>
</dbReference>
<evidence type="ECO:0000313" key="4">
    <source>
        <dbReference type="Proteomes" id="UP000019478"/>
    </source>
</evidence>
<dbReference type="AlphaFoldDB" id="W9Y151"/>
<dbReference type="OrthoDB" id="2603at2759"/>
<gene>
    <name evidence="3" type="ORF">A1O3_06773</name>
</gene>
<keyword evidence="2" id="KW-0812">Transmembrane</keyword>